<accession>A0A168KJ02</accession>
<feature type="compositionally biased region" description="Acidic residues" evidence="1">
    <location>
        <begin position="105"/>
        <end position="117"/>
    </location>
</feature>
<dbReference type="OrthoDB" id="2289483at2759"/>
<evidence type="ECO:0000313" key="2">
    <source>
        <dbReference type="EMBL" id="SAL94736.1"/>
    </source>
</evidence>
<dbReference type="InParanoid" id="A0A168KJ02"/>
<protein>
    <submittedName>
        <fullName evidence="2">Uncharacterized protein</fullName>
    </submittedName>
</protein>
<dbReference type="EMBL" id="LT549924">
    <property type="protein sequence ID" value="SAL94736.1"/>
    <property type="molecule type" value="Genomic_DNA"/>
</dbReference>
<gene>
    <name evidence="2" type="primary">ABSGL_00022.1 scaffold 104</name>
</gene>
<dbReference type="AlphaFoldDB" id="A0A168KJ02"/>
<evidence type="ECO:0000256" key="1">
    <source>
        <dbReference type="SAM" id="MobiDB-lite"/>
    </source>
</evidence>
<reference evidence="2" key="1">
    <citation type="submission" date="2016-04" db="EMBL/GenBank/DDBJ databases">
        <authorList>
            <person name="Evans L.H."/>
            <person name="Alamgir A."/>
            <person name="Owens N."/>
            <person name="Weber N.D."/>
            <person name="Virtaneva K."/>
            <person name="Barbian K."/>
            <person name="Babar A."/>
            <person name="Rosenke K."/>
        </authorList>
    </citation>
    <scope>NUCLEOTIDE SEQUENCE [LARGE SCALE GENOMIC DNA]</scope>
    <source>
        <strain evidence="2">CBS 101.48</strain>
    </source>
</reference>
<organism evidence="2">
    <name type="scientific">Absidia glauca</name>
    <name type="common">Pin mould</name>
    <dbReference type="NCBI Taxonomy" id="4829"/>
    <lineage>
        <taxon>Eukaryota</taxon>
        <taxon>Fungi</taxon>
        <taxon>Fungi incertae sedis</taxon>
        <taxon>Mucoromycota</taxon>
        <taxon>Mucoromycotina</taxon>
        <taxon>Mucoromycetes</taxon>
        <taxon>Mucorales</taxon>
        <taxon>Cunninghamellaceae</taxon>
        <taxon>Absidia</taxon>
    </lineage>
</organism>
<proteinExistence type="predicted"/>
<sequence length="117" mass="13636">IKMLVQARHRTADAMPWRLVEFIWRRVHQGNHWNALLETLANVEFDRLIGEDAPGTFVPDGPRVPAFTQHRRVEEEEEEEDAFRHPRRRVLSPIVISDSSSSSSSEDDDSDDSDWRQ</sequence>
<feature type="non-terminal residue" evidence="2">
    <location>
        <position position="1"/>
    </location>
</feature>
<name>A0A168KJ02_ABSGL</name>
<evidence type="ECO:0000313" key="3">
    <source>
        <dbReference type="Proteomes" id="UP000078561"/>
    </source>
</evidence>
<dbReference type="Proteomes" id="UP000078561">
    <property type="component" value="Unassembled WGS sequence"/>
</dbReference>
<feature type="region of interest" description="Disordered" evidence="1">
    <location>
        <begin position="54"/>
        <end position="117"/>
    </location>
</feature>
<keyword evidence="3" id="KW-1185">Reference proteome</keyword>